<evidence type="ECO:0000313" key="1">
    <source>
        <dbReference type="EMBL" id="QDV29758.1"/>
    </source>
</evidence>
<gene>
    <name evidence="1" type="ORF">Spb1_16750</name>
</gene>
<sequence>MAIVLLPVPSRNCLQHNRFRVIARLPAFQPLRSIPLSALTILPRAIWVNEELDADTFPFFQWTK</sequence>
<protein>
    <submittedName>
        <fullName evidence="1">Uncharacterized protein</fullName>
    </submittedName>
</protein>
<reference evidence="1 2" key="1">
    <citation type="submission" date="2019-02" db="EMBL/GenBank/DDBJ databases">
        <title>Deep-cultivation of Planctomycetes and their phenomic and genomic characterization uncovers novel biology.</title>
        <authorList>
            <person name="Wiegand S."/>
            <person name="Jogler M."/>
            <person name="Boedeker C."/>
            <person name="Pinto D."/>
            <person name="Vollmers J."/>
            <person name="Rivas-Marin E."/>
            <person name="Kohn T."/>
            <person name="Peeters S.H."/>
            <person name="Heuer A."/>
            <person name="Rast P."/>
            <person name="Oberbeckmann S."/>
            <person name="Bunk B."/>
            <person name="Jeske O."/>
            <person name="Meyerdierks A."/>
            <person name="Storesund J.E."/>
            <person name="Kallscheuer N."/>
            <person name="Luecker S."/>
            <person name="Lage O.M."/>
            <person name="Pohl T."/>
            <person name="Merkel B.J."/>
            <person name="Hornburger P."/>
            <person name="Mueller R.-W."/>
            <person name="Bruemmer F."/>
            <person name="Labrenz M."/>
            <person name="Spormann A.M."/>
            <person name="Op den Camp H."/>
            <person name="Overmann J."/>
            <person name="Amann R."/>
            <person name="Jetten M.S.M."/>
            <person name="Mascher T."/>
            <person name="Medema M.H."/>
            <person name="Devos D.P."/>
            <person name="Kaster A.-K."/>
            <person name="Ovreas L."/>
            <person name="Rohde M."/>
            <person name="Galperin M.Y."/>
            <person name="Jogler C."/>
        </authorList>
    </citation>
    <scope>NUCLEOTIDE SEQUENCE [LARGE SCALE GENOMIC DNA]</scope>
    <source>
        <strain evidence="1 2">Spb1</strain>
    </source>
</reference>
<proteinExistence type="predicted"/>
<accession>A0A518GMB9</accession>
<dbReference type="AlphaFoldDB" id="A0A518GMB9"/>
<evidence type="ECO:0000313" key="2">
    <source>
        <dbReference type="Proteomes" id="UP000315349"/>
    </source>
</evidence>
<name>A0A518GMB9_9PLAN</name>
<dbReference type="Proteomes" id="UP000315349">
    <property type="component" value="Chromosome"/>
</dbReference>
<keyword evidence="2" id="KW-1185">Reference proteome</keyword>
<organism evidence="1 2">
    <name type="scientific">Planctopirus ephydatiae</name>
    <dbReference type="NCBI Taxonomy" id="2528019"/>
    <lineage>
        <taxon>Bacteria</taxon>
        <taxon>Pseudomonadati</taxon>
        <taxon>Planctomycetota</taxon>
        <taxon>Planctomycetia</taxon>
        <taxon>Planctomycetales</taxon>
        <taxon>Planctomycetaceae</taxon>
        <taxon>Planctopirus</taxon>
    </lineage>
</organism>
<dbReference type="EMBL" id="CP036299">
    <property type="protein sequence ID" value="QDV29758.1"/>
    <property type="molecule type" value="Genomic_DNA"/>
</dbReference>
<dbReference type="KEGG" id="peh:Spb1_16750"/>